<dbReference type="NCBIfam" id="TIGR00497">
    <property type="entry name" value="hsdM"/>
    <property type="match status" value="1"/>
</dbReference>
<dbReference type="CDD" id="cd02440">
    <property type="entry name" value="AdoMet_MTases"/>
    <property type="match status" value="1"/>
</dbReference>
<keyword evidence="4 11" id="KW-0808">Transferase</keyword>
<dbReference type="InterPro" id="IPR029063">
    <property type="entry name" value="SAM-dependent_MTases_sf"/>
</dbReference>
<comment type="similarity">
    <text evidence="1">Belongs to the N(4)/N(6)-methyltransferase family.</text>
</comment>
<evidence type="ECO:0000256" key="1">
    <source>
        <dbReference type="ARBA" id="ARBA00006594"/>
    </source>
</evidence>
<dbReference type="Gene3D" id="1.20.1260.30">
    <property type="match status" value="1"/>
</dbReference>
<dbReference type="PANTHER" id="PTHR42933:SF1">
    <property type="entry name" value="SITE-SPECIFIC DNA-METHYLTRANSFERASE (ADENINE-SPECIFIC)"/>
    <property type="match status" value="1"/>
</dbReference>
<dbReference type="Proteomes" id="UP000006791">
    <property type="component" value="Chromosome 2"/>
</dbReference>
<dbReference type="GO" id="GO:0008170">
    <property type="term" value="F:N-methyltransferase activity"/>
    <property type="evidence" value="ECO:0007669"/>
    <property type="project" value="InterPro"/>
</dbReference>
<dbReference type="OrthoDB" id="9814572at2"/>
<dbReference type="GO" id="GO:0009007">
    <property type="term" value="F:site-specific DNA-methyltransferase (adenine-specific) activity"/>
    <property type="evidence" value="ECO:0007669"/>
    <property type="project" value="UniProtKB-EC"/>
</dbReference>
<evidence type="ECO:0000256" key="5">
    <source>
        <dbReference type="ARBA" id="ARBA00022691"/>
    </source>
</evidence>
<dbReference type="GO" id="GO:0009307">
    <property type="term" value="P:DNA restriction-modification system"/>
    <property type="evidence" value="ECO:0007669"/>
    <property type="project" value="UniProtKB-KW"/>
</dbReference>
<evidence type="ECO:0000259" key="9">
    <source>
        <dbReference type="Pfam" id="PF02384"/>
    </source>
</evidence>
<evidence type="ECO:0000259" key="10">
    <source>
        <dbReference type="Pfam" id="PF12161"/>
    </source>
</evidence>
<dbReference type="KEGG" id="ctm:Cabther_B0487"/>
<dbReference type="RefSeq" id="WP_014101223.1">
    <property type="nucleotide sequence ID" value="NC_016025.1"/>
</dbReference>
<name>G2LLS3_CHLTF</name>
<feature type="coiled-coil region" evidence="8">
    <location>
        <begin position="501"/>
        <end position="528"/>
    </location>
</feature>
<comment type="catalytic activity">
    <reaction evidence="7">
        <text>a 2'-deoxyadenosine in DNA + S-adenosyl-L-methionine = an N(6)-methyl-2'-deoxyadenosine in DNA + S-adenosyl-L-homocysteine + H(+)</text>
        <dbReference type="Rhea" id="RHEA:15197"/>
        <dbReference type="Rhea" id="RHEA-COMP:12418"/>
        <dbReference type="Rhea" id="RHEA-COMP:12419"/>
        <dbReference type="ChEBI" id="CHEBI:15378"/>
        <dbReference type="ChEBI" id="CHEBI:57856"/>
        <dbReference type="ChEBI" id="CHEBI:59789"/>
        <dbReference type="ChEBI" id="CHEBI:90615"/>
        <dbReference type="ChEBI" id="CHEBI:90616"/>
        <dbReference type="EC" id="2.1.1.72"/>
    </reaction>
</comment>
<keyword evidence="5" id="KW-0949">S-adenosyl-L-methionine</keyword>
<protein>
    <recommendedName>
        <fullName evidence="2">site-specific DNA-methyltransferase (adenine-specific)</fullName>
        <ecNumber evidence="2">2.1.1.72</ecNumber>
    </recommendedName>
</protein>
<dbReference type="HOGENOM" id="CLU_013049_0_2_0"/>
<dbReference type="GO" id="GO:0032259">
    <property type="term" value="P:methylation"/>
    <property type="evidence" value="ECO:0007669"/>
    <property type="project" value="UniProtKB-KW"/>
</dbReference>
<accession>G2LLS3</accession>
<dbReference type="Pfam" id="PF12161">
    <property type="entry name" value="HsdM_N"/>
    <property type="match status" value="1"/>
</dbReference>
<evidence type="ECO:0000256" key="7">
    <source>
        <dbReference type="ARBA" id="ARBA00047942"/>
    </source>
</evidence>
<keyword evidence="8" id="KW-0175">Coiled coil</keyword>
<keyword evidence="3 11" id="KW-0489">Methyltransferase</keyword>
<dbReference type="InterPro" id="IPR004546">
    <property type="entry name" value="Restrct_endonuc_T1M"/>
</dbReference>
<organism evidence="11 12">
    <name type="scientific">Chloracidobacterium thermophilum (strain B)</name>
    <dbReference type="NCBI Taxonomy" id="981222"/>
    <lineage>
        <taxon>Bacteria</taxon>
        <taxon>Pseudomonadati</taxon>
        <taxon>Acidobacteriota</taxon>
        <taxon>Terriglobia</taxon>
        <taxon>Terriglobales</taxon>
        <taxon>Acidobacteriaceae</taxon>
        <taxon>Chloracidobacterium</taxon>
    </lineage>
</organism>
<feature type="domain" description="N6 adenine-specific DNA methyltransferase N-terminal" evidence="10">
    <location>
        <begin position="9"/>
        <end position="168"/>
    </location>
</feature>
<evidence type="ECO:0000256" key="4">
    <source>
        <dbReference type="ARBA" id="ARBA00022679"/>
    </source>
</evidence>
<dbReference type="InterPro" id="IPR038333">
    <property type="entry name" value="T1MK-like_N_sf"/>
</dbReference>
<dbReference type="InterPro" id="IPR003356">
    <property type="entry name" value="DNA_methylase_A-5"/>
</dbReference>
<dbReference type="InterPro" id="IPR002052">
    <property type="entry name" value="DNA_methylase_N6_adenine_CS"/>
</dbReference>
<evidence type="ECO:0000256" key="8">
    <source>
        <dbReference type="SAM" id="Coils"/>
    </source>
</evidence>
<dbReference type="Pfam" id="PF02384">
    <property type="entry name" value="N6_Mtase"/>
    <property type="match status" value="1"/>
</dbReference>
<proteinExistence type="inferred from homology"/>
<keyword evidence="12" id="KW-1185">Reference proteome</keyword>
<dbReference type="GO" id="GO:0003677">
    <property type="term" value="F:DNA binding"/>
    <property type="evidence" value="ECO:0007669"/>
    <property type="project" value="InterPro"/>
</dbReference>
<dbReference type="AlphaFoldDB" id="G2LLS3"/>
<dbReference type="EC" id="2.1.1.72" evidence="2"/>
<dbReference type="SUPFAM" id="SSF53335">
    <property type="entry name" value="S-adenosyl-L-methionine-dependent methyltransferases"/>
    <property type="match status" value="1"/>
</dbReference>
<feature type="domain" description="DNA methylase adenine-specific" evidence="9">
    <location>
        <begin position="178"/>
        <end position="496"/>
    </location>
</feature>
<evidence type="ECO:0000313" key="12">
    <source>
        <dbReference type="Proteomes" id="UP000006791"/>
    </source>
</evidence>
<dbReference type="PROSITE" id="PS00092">
    <property type="entry name" value="N6_MTASE"/>
    <property type="match status" value="1"/>
</dbReference>
<dbReference type="Gene3D" id="3.40.50.150">
    <property type="entry name" value="Vaccinia Virus protein VP39"/>
    <property type="match status" value="1"/>
</dbReference>
<evidence type="ECO:0000256" key="6">
    <source>
        <dbReference type="ARBA" id="ARBA00022747"/>
    </source>
</evidence>
<dbReference type="PANTHER" id="PTHR42933">
    <property type="entry name" value="SLR6095 PROTEIN"/>
    <property type="match status" value="1"/>
</dbReference>
<dbReference type="InterPro" id="IPR022749">
    <property type="entry name" value="D12N6_MeTrfase_N"/>
</dbReference>
<gene>
    <name evidence="11" type="ordered locus">Cabther_B0487</name>
</gene>
<evidence type="ECO:0000313" key="11">
    <source>
        <dbReference type="EMBL" id="AEP13485.1"/>
    </source>
</evidence>
<evidence type="ECO:0000256" key="2">
    <source>
        <dbReference type="ARBA" id="ARBA00011900"/>
    </source>
</evidence>
<evidence type="ECO:0000256" key="3">
    <source>
        <dbReference type="ARBA" id="ARBA00022603"/>
    </source>
</evidence>
<dbReference type="STRING" id="981222.Cabther_B0487"/>
<reference evidence="11 12" key="1">
    <citation type="journal article" date="2012" name="Environ. Microbiol.">
        <title>Complete genome of Candidatus Chloracidobacterium thermophilum, a chlorophyll-based photoheterotroph belonging to the phylum Acidobacteria.</title>
        <authorList>
            <person name="Garcia Costas A.M."/>
            <person name="Liu Z."/>
            <person name="Tomsho L.P."/>
            <person name="Schuster S.C."/>
            <person name="Ward D.M."/>
            <person name="Bryant D.A."/>
        </authorList>
    </citation>
    <scope>NUCLEOTIDE SEQUENCE [LARGE SCALE GENOMIC DNA]</scope>
    <source>
        <strain evidence="11 12">B</strain>
    </source>
</reference>
<dbReference type="EMBL" id="CP002515">
    <property type="protein sequence ID" value="AEP13485.1"/>
    <property type="molecule type" value="Genomic_DNA"/>
</dbReference>
<keyword evidence="6" id="KW-0680">Restriction system</keyword>
<dbReference type="REBASE" id="40659">
    <property type="entry name" value="M.CthBORF487P"/>
</dbReference>
<sequence>MSEHDQIRLGKTLWAIADQLRGAMNADDFRDYMLAFLFLRYLSDNYEEAAKRELGRDWPEPAPGERRSLLAVWYEKNPDDIPTFEEVMRRKVHYVIKPEYLWSSIAELARTQDAELLHTLQKGFKFIENESFGRSFQGLFSEINLDSDKLGRTYAQRNERLCAIIQRIAEGLAEFPQERDLLGDAYEYLIGQFAAGSGKKAGEFYTPQQISSILSGIVVLDAQDPASGRRAKLGRVLDFACGSGSLLLNVRRRMGRDGVGKLYGQEKNITTYNLARMNMLLHGLRDTEFEIFHGDTLTNEWPLLREENPAKKIEFDAVVANPPFSYRWEPSEALAEDFRFKGYGLAPKSAADFAFLLHGFHFLHREGTMAIIMPHGVLFRGNSEAKIRKKLLEDNHIDAVIGLPANLFYSTGIPVCILVLKKCKKFDDVLFINAAEHYQKGKRQNLLLPEHVDRIVETYQYRREEPHYSRRVSLEEIRQNEFNLNITRYVSTAKAEPEIDLQQVHQELAELTRKMEEARARHNAFLKELGLPELR</sequence>
<dbReference type="PRINTS" id="PR00507">
    <property type="entry name" value="N12N6MTFRASE"/>
</dbReference>
<dbReference type="InterPro" id="IPR051537">
    <property type="entry name" value="DNA_Adenine_Mtase"/>
</dbReference>